<evidence type="ECO:0000313" key="3">
    <source>
        <dbReference type="EMBL" id="TDD81456.1"/>
    </source>
</evidence>
<keyword evidence="2" id="KW-0472">Membrane</keyword>
<gene>
    <name evidence="3" type="ORF">E1298_24120</name>
</gene>
<organism evidence="3 4">
    <name type="scientific">Actinomadura rubrisoli</name>
    <dbReference type="NCBI Taxonomy" id="2530368"/>
    <lineage>
        <taxon>Bacteria</taxon>
        <taxon>Bacillati</taxon>
        <taxon>Actinomycetota</taxon>
        <taxon>Actinomycetes</taxon>
        <taxon>Streptosporangiales</taxon>
        <taxon>Thermomonosporaceae</taxon>
        <taxon>Actinomadura</taxon>
    </lineage>
</organism>
<dbReference type="Proteomes" id="UP000294513">
    <property type="component" value="Unassembled WGS sequence"/>
</dbReference>
<feature type="transmembrane region" description="Helical" evidence="2">
    <location>
        <begin position="148"/>
        <end position="169"/>
    </location>
</feature>
<keyword evidence="2" id="KW-0812">Transmembrane</keyword>
<protein>
    <submittedName>
        <fullName evidence="3">Uncharacterized protein</fullName>
    </submittedName>
</protein>
<proteinExistence type="predicted"/>
<feature type="region of interest" description="Disordered" evidence="1">
    <location>
        <begin position="123"/>
        <end position="143"/>
    </location>
</feature>
<name>A0A4R5BA30_9ACTN</name>
<dbReference type="EMBL" id="SMKU01000137">
    <property type="protein sequence ID" value="TDD81456.1"/>
    <property type="molecule type" value="Genomic_DNA"/>
</dbReference>
<keyword evidence="4" id="KW-1185">Reference proteome</keyword>
<sequence length="170" mass="18748">MAVPFLLARRYAVGERFILGPDEDDEDLRRAVSKSGGREFPADPRYRVVPYGPGLHAIYREFELTAADLGVQGPVRDEHGRSILAIEGLAVTGDPSSVDAADLAAAHERALSRYADLWRADRKPEPRRVPRPPRPSKPARSDDPARPVWIWVVLLVLGLIAVALLLIMLG</sequence>
<reference evidence="3 4" key="1">
    <citation type="submission" date="2019-03" db="EMBL/GenBank/DDBJ databases">
        <title>Draft genome sequences of novel Actinobacteria.</title>
        <authorList>
            <person name="Sahin N."/>
            <person name="Ay H."/>
            <person name="Saygin H."/>
        </authorList>
    </citation>
    <scope>NUCLEOTIDE SEQUENCE [LARGE SCALE GENOMIC DNA]</scope>
    <source>
        <strain evidence="3 4">H3C3</strain>
    </source>
</reference>
<evidence type="ECO:0000256" key="2">
    <source>
        <dbReference type="SAM" id="Phobius"/>
    </source>
</evidence>
<evidence type="ECO:0000256" key="1">
    <source>
        <dbReference type="SAM" id="MobiDB-lite"/>
    </source>
</evidence>
<dbReference type="RefSeq" id="WP_131896982.1">
    <property type="nucleotide sequence ID" value="NZ_SMKU01000137.1"/>
</dbReference>
<dbReference type="AlphaFoldDB" id="A0A4R5BA30"/>
<keyword evidence="2" id="KW-1133">Transmembrane helix</keyword>
<accession>A0A4R5BA30</accession>
<comment type="caution">
    <text evidence="3">The sequence shown here is derived from an EMBL/GenBank/DDBJ whole genome shotgun (WGS) entry which is preliminary data.</text>
</comment>
<evidence type="ECO:0000313" key="4">
    <source>
        <dbReference type="Proteomes" id="UP000294513"/>
    </source>
</evidence>